<organism evidence="3">
    <name type="scientific">Candidatus Electrothrix aestuarii</name>
    <dbReference type="NCBI Taxonomy" id="3062594"/>
    <lineage>
        <taxon>Bacteria</taxon>
        <taxon>Pseudomonadati</taxon>
        <taxon>Thermodesulfobacteriota</taxon>
        <taxon>Desulfobulbia</taxon>
        <taxon>Desulfobulbales</taxon>
        <taxon>Desulfobulbaceae</taxon>
        <taxon>Candidatus Electrothrix</taxon>
    </lineage>
</organism>
<dbReference type="SMART" id="SM00460">
    <property type="entry name" value="TGc"/>
    <property type="match status" value="1"/>
</dbReference>
<keyword evidence="1" id="KW-0812">Transmembrane</keyword>
<dbReference type="InterPro" id="IPR002931">
    <property type="entry name" value="Transglutaminase-like"/>
</dbReference>
<evidence type="ECO:0000259" key="2">
    <source>
        <dbReference type="SMART" id="SM00460"/>
    </source>
</evidence>
<feature type="transmembrane region" description="Helical" evidence="1">
    <location>
        <begin position="174"/>
        <end position="195"/>
    </location>
</feature>
<dbReference type="Gene3D" id="3.10.620.30">
    <property type="match status" value="1"/>
</dbReference>
<feature type="domain" description="Transglutaminase-like" evidence="2">
    <location>
        <begin position="422"/>
        <end position="492"/>
    </location>
</feature>
<dbReference type="AlphaFoldDB" id="A0AAU8M0W2"/>
<dbReference type="PANTHER" id="PTHR42736:SF1">
    <property type="entry name" value="PROTEIN-GLUTAMINE GAMMA-GLUTAMYLTRANSFERASE"/>
    <property type="match status" value="1"/>
</dbReference>
<dbReference type="Pfam" id="PF01841">
    <property type="entry name" value="Transglut_core"/>
    <property type="match status" value="1"/>
</dbReference>
<gene>
    <name evidence="3" type="ORF">Q3M24_09110</name>
</gene>
<proteinExistence type="predicted"/>
<sequence length="661" mass="75682">MPLPPFFSGAILLFWGWQTGLLPFALPLAGLIEGSRYVTTKWDLSQSDFNRLTDICTILLAGLAIFFLTTDSLRASLKILRWLPVVCFPLFAAQKYSVAGRIDIRALMLLARNKAVAADNQPRTIDVSSPYAAICLLAAGTGNARDGSFFIGLLLFTAWALWPQRSKRYSPLLWFLLLALIGSAGYAGHIGLYHLQRKAMMMFSNWWVTGNNDPFKRSTSMGDIGELKLSDRIVFRVTPETKPFQPILLREASYNLYKEAIWHAAPAHFSDLKPEKDQSTWKLQPDHGVKAKKFFTVWTPLEEDKIILKLPLGSYQLGNLPVSRLKKTPLGAVKAEEGPRLLGYQVHYQEGISDDLAPTDNDLYIPEEELPAIQKIIKELHLTAKTPEQVIQVLEDFFQTQFNYSLKLRAAAQGKTPLATFLLSSRAGHCEYFATATVLLLRACGIPARYATGWSAHERSAWGKQIIVRSRHAHAWTLVYQNGTWNNLDTTSSSWIEEENAAASPFHFFQDLWSSLLFTFSRWWWGSEEGILEKWWWVLLIPLVIILAKRLRAGRKIRRIQTDSRKKSEQDIRKDSTYYKIEQHLNALGFERNFWEPPLSWVRRIKRITPPHMLSENILSFLTLYYRERFDKDGLTEAQQLQMKKNADIVLKELKEKEKSS</sequence>
<evidence type="ECO:0000313" key="3">
    <source>
        <dbReference type="EMBL" id="XCN74880.1"/>
    </source>
</evidence>
<dbReference type="InterPro" id="IPR038765">
    <property type="entry name" value="Papain-like_cys_pep_sf"/>
</dbReference>
<dbReference type="SUPFAM" id="SSF54001">
    <property type="entry name" value="Cysteine proteinases"/>
    <property type="match status" value="1"/>
</dbReference>
<protein>
    <submittedName>
        <fullName evidence="3">Transglutaminase-like domain-containing protein</fullName>
    </submittedName>
</protein>
<accession>A0AAU8M0W2</accession>
<reference evidence="3" key="1">
    <citation type="journal article" date="2024" name="Syst. Appl. Microbiol.">
        <title>First single-strain enrichments of Electrothrix cable bacteria, description of E. aestuarii sp. nov. and E. rattekaaiensis sp. nov., and proposal of a cable bacteria taxonomy following the rules of the SeqCode.</title>
        <authorList>
            <person name="Plum-Jensen L.E."/>
            <person name="Schramm A."/>
            <person name="Marshall I.P.G."/>
        </authorList>
    </citation>
    <scope>NUCLEOTIDE SEQUENCE</scope>
    <source>
        <strain evidence="3">Rat1</strain>
    </source>
</reference>
<dbReference type="KEGG" id="eaj:Q3M24_09110"/>
<reference evidence="3" key="2">
    <citation type="submission" date="2024-06" db="EMBL/GenBank/DDBJ databases">
        <authorList>
            <person name="Plum-Jensen L.E."/>
            <person name="Schramm A."/>
            <person name="Marshall I.P.G."/>
        </authorList>
    </citation>
    <scope>NUCLEOTIDE SEQUENCE</scope>
    <source>
        <strain evidence="3">Rat1</strain>
    </source>
</reference>
<feature type="transmembrane region" description="Helical" evidence="1">
    <location>
        <begin position="52"/>
        <end position="70"/>
    </location>
</feature>
<name>A0AAU8M0W2_9BACT</name>
<dbReference type="PANTHER" id="PTHR42736">
    <property type="entry name" value="PROTEIN-GLUTAMINE GAMMA-GLUTAMYLTRANSFERASE"/>
    <property type="match status" value="1"/>
</dbReference>
<evidence type="ECO:0000256" key="1">
    <source>
        <dbReference type="SAM" id="Phobius"/>
    </source>
</evidence>
<dbReference type="EMBL" id="CP159373">
    <property type="protein sequence ID" value="XCN74880.1"/>
    <property type="molecule type" value="Genomic_DNA"/>
</dbReference>
<dbReference type="InterPro" id="IPR052901">
    <property type="entry name" value="Bact_TGase-like"/>
</dbReference>
<feature type="transmembrane region" description="Helical" evidence="1">
    <location>
        <begin position="6"/>
        <end position="31"/>
    </location>
</feature>
<keyword evidence="1" id="KW-1133">Transmembrane helix</keyword>
<keyword evidence="1" id="KW-0472">Membrane</keyword>